<dbReference type="Proteomes" id="UP000029079">
    <property type="component" value="Chromosome"/>
</dbReference>
<dbReference type="RefSeq" id="WP_009496402.1">
    <property type="nucleotide sequence ID" value="NZ_CP009223.1"/>
</dbReference>
<dbReference type="KEGG" id="wce:WS08_0768"/>
<dbReference type="KEGG" id="wct:WS74_0771"/>
<reference evidence="1 2" key="1">
    <citation type="journal article" date="2014" name="Genome Announc.">
        <title>Complete Genome Sequences of Fish Pathogenic Weissella ceti Strains WS74 and WS105.</title>
        <authorList>
            <person name="Figueiredo H.C."/>
            <person name="Leal C.A."/>
            <person name="Dorella F.A."/>
            <person name="Carvalho A.F."/>
            <person name="Soares S.C."/>
            <person name="Pereira F.L."/>
            <person name="Azevedo V.A."/>
        </authorList>
    </citation>
    <scope>NUCLEOTIDE SEQUENCE [LARGE SCALE GENOMIC DNA]</scope>
    <source>
        <strain evidence="1 2">WS74</strain>
    </source>
</reference>
<dbReference type="STRING" id="759620.WS105_0832"/>
<gene>
    <name evidence="1" type="ORF">WS74_0771</name>
</gene>
<reference evidence="2" key="2">
    <citation type="submission" date="2014-08" db="EMBL/GenBank/DDBJ databases">
        <title>Complete genome of Weissella ceti strain WS74 isolated from diseased rainbow trout in Brazil.</title>
        <authorList>
            <person name="Figueiredo H.C.P."/>
            <person name="Leal C.A.G."/>
            <person name="Pereira F.L."/>
            <person name="Soares S.C."/>
            <person name="Dorella F.A."/>
            <person name="Carvalho A.F."/>
            <person name="Azevedo V.A.C."/>
        </authorList>
    </citation>
    <scope>NUCLEOTIDE SEQUENCE [LARGE SCALE GENOMIC DNA]</scope>
    <source>
        <strain evidence="2">WS74</strain>
    </source>
</reference>
<evidence type="ECO:0000313" key="1">
    <source>
        <dbReference type="EMBL" id="AIM63023.1"/>
    </source>
</evidence>
<dbReference type="EMBL" id="CP009223">
    <property type="protein sequence ID" value="AIM63023.1"/>
    <property type="molecule type" value="Genomic_DNA"/>
</dbReference>
<name>A0A075U6E3_9LACO</name>
<organism evidence="1 2">
    <name type="scientific">Weissella ceti</name>
    <dbReference type="NCBI Taxonomy" id="759620"/>
    <lineage>
        <taxon>Bacteria</taxon>
        <taxon>Bacillati</taxon>
        <taxon>Bacillota</taxon>
        <taxon>Bacilli</taxon>
        <taxon>Lactobacillales</taxon>
        <taxon>Lactobacillaceae</taxon>
        <taxon>Weissella</taxon>
    </lineage>
</organism>
<keyword evidence="2" id="KW-1185">Reference proteome</keyword>
<evidence type="ECO:0000313" key="2">
    <source>
        <dbReference type="Proteomes" id="UP000029079"/>
    </source>
</evidence>
<dbReference type="AlphaFoldDB" id="A0A075U6E3"/>
<dbReference type="PATRIC" id="fig|759620.7.peg.793"/>
<sequence>MNIQNLKQATTGMLADRPIKMRYGNDVSIVTTFNLDKTVIELTTNTHASGLTLGDLWELPEEKKLVGRTNGTVFPIFGYRVDEDAIILG</sequence>
<protein>
    <submittedName>
        <fullName evidence="1">Uncharacterized protein</fullName>
    </submittedName>
</protein>
<dbReference type="KEGG" id="wci:WS105_0832"/>
<dbReference type="OrthoDB" id="2147116at2"/>
<proteinExistence type="predicted"/>
<accession>A0A075U6E3</accession>